<dbReference type="Pfam" id="PF05899">
    <property type="entry name" value="Cupin_3"/>
    <property type="match status" value="1"/>
</dbReference>
<evidence type="ECO:0000259" key="1">
    <source>
        <dbReference type="Pfam" id="PF05899"/>
    </source>
</evidence>
<dbReference type="EMBL" id="CAUYUJ010014371">
    <property type="protein sequence ID" value="CAK0840333.1"/>
    <property type="molecule type" value="Genomic_DNA"/>
</dbReference>
<keyword evidence="3" id="KW-1185">Reference proteome</keyword>
<dbReference type="InterPro" id="IPR008579">
    <property type="entry name" value="UGlyAH_Cupin_dom"/>
</dbReference>
<dbReference type="Gene3D" id="2.60.120.10">
    <property type="entry name" value="Jelly Rolls"/>
    <property type="match status" value="1"/>
</dbReference>
<evidence type="ECO:0000313" key="2">
    <source>
        <dbReference type="EMBL" id="CAK0840333.1"/>
    </source>
</evidence>
<dbReference type="Proteomes" id="UP001189429">
    <property type="component" value="Unassembled WGS sequence"/>
</dbReference>
<comment type="caution">
    <text evidence="2">The sequence shown here is derived from an EMBL/GenBank/DDBJ whole genome shotgun (WGS) entry which is preliminary data.</text>
</comment>
<dbReference type="InterPro" id="IPR011051">
    <property type="entry name" value="RmlC_Cupin_sf"/>
</dbReference>
<sequence>MPEAEPEAKAEEPKVTAEAMPEIVVQKMSKEDAEKQHGISGWGTWGCDVSKFDWQYSGTEQAYVLEGEVLVTPTKKWAACRPTRVCAGDFVTFPDGMTCVWDVTAPIKKHYNFI</sequence>
<protein>
    <recommendedName>
        <fullName evidence="1">(S)-ureidoglycine aminohydrolase cupin domain-containing protein</fullName>
    </recommendedName>
</protein>
<accession>A0ABN9T5S7</accession>
<reference evidence="2" key="1">
    <citation type="submission" date="2023-10" db="EMBL/GenBank/DDBJ databases">
        <authorList>
            <person name="Chen Y."/>
            <person name="Shah S."/>
            <person name="Dougan E. K."/>
            <person name="Thang M."/>
            <person name="Chan C."/>
        </authorList>
    </citation>
    <scope>NUCLEOTIDE SEQUENCE [LARGE SCALE GENOMIC DNA]</scope>
</reference>
<dbReference type="CDD" id="cd02227">
    <property type="entry name" value="cupin_TM1112-like"/>
    <property type="match status" value="1"/>
</dbReference>
<name>A0ABN9T5S7_9DINO</name>
<dbReference type="PANTHER" id="PTHR33271:SF22">
    <property type="entry name" value="OS04G0445200 PROTEIN"/>
    <property type="match status" value="1"/>
</dbReference>
<gene>
    <name evidence="2" type="ORF">PCOR1329_LOCUS35797</name>
</gene>
<proteinExistence type="predicted"/>
<dbReference type="SUPFAM" id="SSF51182">
    <property type="entry name" value="RmlC-like cupins"/>
    <property type="match status" value="1"/>
</dbReference>
<evidence type="ECO:0000313" key="3">
    <source>
        <dbReference type="Proteomes" id="UP001189429"/>
    </source>
</evidence>
<dbReference type="PANTHER" id="PTHR33271">
    <property type="entry name" value="OS04G0445200 PROTEIN"/>
    <property type="match status" value="1"/>
</dbReference>
<feature type="domain" description="(S)-ureidoglycine aminohydrolase cupin" evidence="1">
    <location>
        <begin position="36"/>
        <end position="111"/>
    </location>
</feature>
<organism evidence="2 3">
    <name type="scientific">Prorocentrum cordatum</name>
    <dbReference type="NCBI Taxonomy" id="2364126"/>
    <lineage>
        <taxon>Eukaryota</taxon>
        <taxon>Sar</taxon>
        <taxon>Alveolata</taxon>
        <taxon>Dinophyceae</taxon>
        <taxon>Prorocentrales</taxon>
        <taxon>Prorocentraceae</taxon>
        <taxon>Prorocentrum</taxon>
    </lineage>
</organism>
<dbReference type="InterPro" id="IPR014710">
    <property type="entry name" value="RmlC-like_jellyroll"/>
</dbReference>